<reference evidence="2" key="2">
    <citation type="journal article" date="2016" name="Sci. Rep.">
        <title>Dictyocaulus viviparus genome, variome and transcriptome elucidate lungworm biology and support future intervention.</title>
        <authorList>
            <person name="McNulty S.N."/>
            <person name="Strube C."/>
            <person name="Rosa B.A."/>
            <person name="Martin J.C."/>
            <person name="Tyagi R."/>
            <person name="Choi Y.J."/>
            <person name="Wang Q."/>
            <person name="Hallsworth Pepin K."/>
            <person name="Zhang X."/>
            <person name="Ozersky P."/>
            <person name="Wilson R.K."/>
            <person name="Sternberg P.W."/>
            <person name="Gasser R.B."/>
            <person name="Mitreva M."/>
        </authorList>
    </citation>
    <scope>NUCLEOTIDE SEQUENCE [LARGE SCALE GENOMIC DNA]</scope>
    <source>
        <strain evidence="2">HannoverDv2000</strain>
    </source>
</reference>
<evidence type="ECO:0000313" key="2">
    <source>
        <dbReference type="Proteomes" id="UP000053766"/>
    </source>
</evidence>
<sequence length="135" mass="15628">MKEVLNKEMSVKYALLQVKGQAHKLICQRGVAPRRNTYLNGKKRKAMEKIIYDYYSNLFGIHVRLSPFNERKDDYVVPNVLHSEIRHEIASVRNRTAPGPNSIRSEHLNNLLPVLIEALSRCFTRYLSDCKVSSQ</sequence>
<name>A0A0D8X7T9_DICVI</name>
<dbReference type="Proteomes" id="UP000053766">
    <property type="component" value="Unassembled WGS sequence"/>
</dbReference>
<dbReference type="OrthoDB" id="410104at2759"/>
<accession>A0A0D8X7T9</accession>
<dbReference type="AlphaFoldDB" id="A0A0D8X7T9"/>
<gene>
    <name evidence="1" type="ORF">DICVIV_13409</name>
</gene>
<reference evidence="1 2" key="1">
    <citation type="submission" date="2013-11" db="EMBL/GenBank/DDBJ databases">
        <title>Draft genome of the bovine lungworm Dictyocaulus viviparus.</title>
        <authorList>
            <person name="Mitreva M."/>
        </authorList>
    </citation>
    <scope>NUCLEOTIDE SEQUENCE [LARGE SCALE GENOMIC DNA]</scope>
    <source>
        <strain evidence="1 2">HannoverDv2000</strain>
    </source>
</reference>
<protein>
    <submittedName>
        <fullName evidence="1">Uncharacterized protein</fullName>
    </submittedName>
</protein>
<proteinExistence type="predicted"/>
<keyword evidence="2" id="KW-1185">Reference proteome</keyword>
<evidence type="ECO:0000313" key="1">
    <source>
        <dbReference type="EMBL" id="KJH40630.1"/>
    </source>
</evidence>
<organism evidence="1 2">
    <name type="scientific">Dictyocaulus viviparus</name>
    <name type="common">Bovine lungworm</name>
    <dbReference type="NCBI Taxonomy" id="29172"/>
    <lineage>
        <taxon>Eukaryota</taxon>
        <taxon>Metazoa</taxon>
        <taxon>Ecdysozoa</taxon>
        <taxon>Nematoda</taxon>
        <taxon>Chromadorea</taxon>
        <taxon>Rhabditida</taxon>
        <taxon>Rhabditina</taxon>
        <taxon>Rhabditomorpha</taxon>
        <taxon>Strongyloidea</taxon>
        <taxon>Metastrongylidae</taxon>
        <taxon>Dictyocaulus</taxon>
    </lineage>
</organism>
<dbReference type="EMBL" id="KN717076">
    <property type="protein sequence ID" value="KJH40630.1"/>
    <property type="molecule type" value="Genomic_DNA"/>
</dbReference>